<protein>
    <submittedName>
        <fullName evidence="9">Putative vacuolar membrane protein</fullName>
    </submittedName>
</protein>
<keyword evidence="3 6" id="KW-1133">Transmembrane helix</keyword>
<evidence type="ECO:0000259" key="8">
    <source>
        <dbReference type="Pfam" id="PF13127"/>
    </source>
</evidence>
<accession>A0A1W2TLG5</accession>
<dbReference type="InterPro" id="IPR037185">
    <property type="entry name" value="EmrE-like"/>
</dbReference>
<evidence type="ECO:0000313" key="9">
    <source>
        <dbReference type="EMBL" id="GAP89120.2"/>
    </source>
</evidence>
<feature type="transmembrane region" description="Helical" evidence="6">
    <location>
        <begin position="267"/>
        <end position="287"/>
    </location>
</feature>
<evidence type="ECO:0000259" key="7">
    <source>
        <dbReference type="Pfam" id="PF00892"/>
    </source>
</evidence>
<feature type="transmembrane region" description="Helical" evidence="6">
    <location>
        <begin position="229"/>
        <end position="247"/>
    </location>
</feature>
<dbReference type="OrthoDB" id="1436450at2759"/>
<dbReference type="PANTHER" id="PTHR23051:SF0">
    <property type="entry name" value="SOLUTE CARRIER FAMILY 35 MEMBER F5"/>
    <property type="match status" value="1"/>
</dbReference>
<reference evidence="9" key="1">
    <citation type="submission" date="2016-03" db="EMBL/GenBank/DDBJ databases">
        <title>Draft genome sequence of Rosellinia necatrix.</title>
        <authorList>
            <person name="Kanematsu S."/>
        </authorList>
    </citation>
    <scope>NUCLEOTIDE SEQUENCE [LARGE SCALE GENOMIC DNA]</scope>
    <source>
        <strain evidence="9">W97</strain>
    </source>
</reference>
<gene>
    <name evidence="9" type="ORF">SAMD00023353_0902240</name>
</gene>
<dbReference type="GO" id="GO:0000329">
    <property type="term" value="C:fungal-type vacuole membrane"/>
    <property type="evidence" value="ECO:0007669"/>
    <property type="project" value="TreeGrafter"/>
</dbReference>
<dbReference type="InterPro" id="IPR025016">
    <property type="entry name" value="DUF3955"/>
</dbReference>
<dbReference type="Pfam" id="PF00892">
    <property type="entry name" value="EamA"/>
    <property type="match status" value="1"/>
</dbReference>
<evidence type="ECO:0000256" key="4">
    <source>
        <dbReference type="ARBA" id="ARBA00023136"/>
    </source>
</evidence>
<evidence type="ECO:0000313" key="10">
    <source>
        <dbReference type="Proteomes" id="UP000054516"/>
    </source>
</evidence>
<feature type="region of interest" description="Disordered" evidence="5">
    <location>
        <begin position="1"/>
        <end position="36"/>
    </location>
</feature>
<evidence type="ECO:0000256" key="5">
    <source>
        <dbReference type="SAM" id="MobiDB-lite"/>
    </source>
</evidence>
<dbReference type="OMA" id="MYGVYTI"/>
<dbReference type="Pfam" id="PF13127">
    <property type="entry name" value="DUF3955"/>
    <property type="match status" value="1"/>
</dbReference>
<dbReference type="AlphaFoldDB" id="A0A1W2TLG5"/>
<comment type="subcellular location">
    <subcellularLocation>
        <location evidence="1">Membrane</location>
        <topology evidence="1">Multi-pass membrane protein</topology>
    </subcellularLocation>
</comment>
<organism evidence="9">
    <name type="scientific">Rosellinia necatrix</name>
    <name type="common">White root-rot fungus</name>
    <dbReference type="NCBI Taxonomy" id="77044"/>
    <lineage>
        <taxon>Eukaryota</taxon>
        <taxon>Fungi</taxon>
        <taxon>Dikarya</taxon>
        <taxon>Ascomycota</taxon>
        <taxon>Pezizomycotina</taxon>
        <taxon>Sordariomycetes</taxon>
        <taxon>Xylariomycetidae</taxon>
        <taxon>Xylariales</taxon>
        <taxon>Xylariaceae</taxon>
        <taxon>Rosellinia</taxon>
    </lineage>
</organism>
<feature type="transmembrane region" description="Helical" evidence="6">
    <location>
        <begin position="393"/>
        <end position="409"/>
    </location>
</feature>
<name>A0A1W2TLG5_ROSNE</name>
<keyword evidence="2 6" id="KW-0812">Transmembrane</keyword>
<feature type="domain" description="DUF3955" evidence="8">
    <location>
        <begin position="49"/>
        <end position="102"/>
    </location>
</feature>
<evidence type="ECO:0000256" key="6">
    <source>
        <dbReference type="SAM" id="Phobius"/>
    </source>
</evidence>
<keyword evidence="10" id="KW-1185">Reference proteome</keyword>
<proteinExistence type="predicted"/>
<dbReference type="PANTHER" id="PTHR23051">
    <property type="entry name" value="SOLUTE CARRIER FAMILY 35, MEMBER F5"/>
    <property type="match status" value="1"/>
</dbReference>
<evidence type="ECO:0000256" key="3">
    <source>
        <dbReference type="ARBA" id="ARBA00022989"/>
    </source>
</evidence>
<evidence type="ECO:0000256" key="2">
    <source>
        <dbReference type="ARBA" id="ARBA00022692"/>
    </source>
</evidence>
<dbReference type="SUPFAM" id="SSF103481">
    <property type="entry name" value="Multidrug resistance efflux transporter EmrE"/>
    <property type="match status" value="2"/>
</dbReference>
<feature type="transmembrane region" description="Helical" evidence="6">
    <location>
        <begin position="299"/>
        <end position="318"/>
    </location>
</feature>
<feature type="transmembrane region" description="Helical" evidence="6">
    <location>
        <begin position="366"/>
        <end position="387"/>
    </location>
</feature>
<dbReference type="STRING" id="77044.A0A1W2TLG5"/>
<feature type="transmembrane region" description="Helical" evidence="6">
    <location>
        <begin position="85"/>
        <end position="105"/>
    </location>
</feature>
<feature type="domain" description="EamA" evidence="7">
    <location>
        <begin position="269"/>
        <end position="410"/>
    </location>
</feature>
<dbReference type="EMBL" id="DF977454">
    <property type="protein sequence ID" value="GAP89120.2"/>
    <property type="molecule type" value="Genomic_DNA"/>
</dbReference>
<keyword evidence="4 6" id="KW-0472">Membrane</keyword>
<dbReference type="InterPro" id="IPR000620">
    <property type="entry name" value="EamA_dom"/>
</dbReference>
<dbReference type="Proteomes" id="UP000054516">
    <property type="component" value="Unassembled WGS sequence"/>
</dbReference>
<evidence type="ECO:0000256" key="1">
    <source>
        <dbReference type="ARBA" id="ARBA00004141"/>
    </source>
</evidence>
<sequence>MTQAGDNTRRSRPSVAASVDDHLPSLPMPHKSSSNARRTSGVWYLARRTLGISLLLLTVFLWTTSNFLASYIFSDQTYNKPFFVVYMNTSLFALSMIPISIKYVIQNGGFRHVKNQALQAWRGPTGGARVSKSQAENEDSVLGERLLVAEEESPEEFGVRKPAEQLSFLETAKFSLEFAMIWFLGNYFASACLEYTSVGSVTILTSTSSVWTLIFCAIMKIEFFSIRKLIGVIASLSGVILISLVDLSGNGNDENRGNFPHKTQSQIAIGDAMALFSAVIYGIYVVVMKVRIGSEDRVNMPLFFGLVGMFNILLLWPLFPILHYTGIEPFELPPDGKIWSIILINSLSSFISDISWAYAMLLTTPLVVTVGLSLNIPLSLVGEMIQYEQYSSLLYWIGAVIVVLSFLFINHESHEDEGHANAASSETDV</sequence>
<feature type="transmembrane region" description="Helical" evidence="6">
    <location>
        <begin position="54"/>
        <end position="73"/>
    </location>
</feature>